<evidence type="ECO:0000313" key="6">
    <source>
        <dbReference type="EMBL" id="AZL88002.1"/>
    </source>
</evidence>
<dbReference type="PIRSF" id="PIRSF002162">
    <property type="entry name" value="Ribosomal_L6"/>
    <property type="match status" value="1"/>
</dbReference>
<dbReference type="GO" id="GO:0003735">
    <property type="term" value="F:structural constituent of ribosome"/>
    <property type="evidence" value="ECO:0007669"/>
    <property type="project" value="InterPro"/>
</dbReference>
<dbReference type="AlphaFoldDB" id="A0A3S8UVZ7"/>
<comment type="similarity">
    <text evidence="1 4">Belongs to the universal ribosomal protein uL6 family.</text>
</comment>
<gene>
    <name evidence="6" type="primary">rpl6</name>
</gene>
<dbReference type="PRINTS" id="PR00059">
    <property type="entry name" value="RIBOSOMALL6"/>
</dbReference>
<keyword evidence="2 4" id="KW-0689">Ribosomal protein</keyword>
<sequence length="178" mass="20140">MSRVGKKKIIIPINVKVKIHAKSIQIEGYRGQLSYIISNLIQVKKLKNIIELTKRIHTKKAQELHGLSRTIIDNMIIGVSKGFQQKLIIQGIGYKAQIKNNHLILNVGYSHPIYVKPKEDITIHVNNNTVITITGINKEVVGQIAAIIRAIRPPEPYKEKGIKYENEIIKRKVGKIGK</sequence>
<accession>A0A3S8UVZ7</accession>
<evidence type="ECO:0000256" key="3">
    <source>
        <dbReference type="ARBA" id="ARBA00023274"/>
    </source>
</evidence>
<dbReference type="GO" id="GO:0022625">
    <property type="term" value="C:cytosolic large ribosomal subunit"/>
    <property type="evidence" value="ECO:0007669"/>
    <property type="project" value="TreeGrafter"/>
</dbReference>
<proteinExistence type="inferred from homology"/>
<name>A0A3S8UVZ7_9FLOR</name>
<dbReference type="NCBIfam" id="TIGR03654">
    <property type="entry name" value="L6_bact"/>
    <property type="match status" value="1"/>
</dbReference>
<feature type="domain" description="Large ribosomal subunit protein uL6 alpha-beta" evidence="5">
    <location>
        <begin position="91"/>
        <end position="164"/>
    </location>
</feature>
<evidence type="ECO:0000256" key="1">
    <source>
        <dbReference type="ARBA" id="ARBA00009356"/>
    </source>
</evidence>
<evidence type="ECO:0000256" key="4">
    <source>
        <dbReference type="RuleBase" id="RU003869"/>
    </source>
</evidence>
<dbReference type="SUPFAM" id="SSF56053">
    <property type="entry name" value="Ribosomal protein L6"/>
    <property type="match status" value="2"/>
</dbReference>
<dbReference type="FunFam" id="3.90.930.12:FF:000001">
    <property type="entry name" value="50S ribosomal protein L6"/>
    <property type="match status" value="1"/>
</dbReference>
<dbReference type="PANTHER" id="PTHR11655:SF14">
    <property type="entry name" value="LARGE RIBOSOMAL SUBUNIT PROTEIN UL6M"/>
    <property type="match status" value="1"/>
</dbReference>
<dbReference type="InterPro" id="IPR036789">
    <property type="entry name" value="Ribosomal_uL6-like_a/b-dom_sf"/>
</dbReference>
<dbReference type="GO" id="GO:0002181">
    <property type="term" value="P:cytoplasmic translation"/>
    <property type="evidence" value="ECO:0007669"/>
    <property type="project" value="TreeGrafter"/>
</dbReference>
<dbReference type="InterPro" id="IPR020040">
    <property type="entry name" value="Ribosomal_uL6_a/b-dom"/>
</dbReference>
<feature type="domain" description="Large ribosomal subunit protein uL6 alpha-beta" evidence="5">
    <location>
        <begin position="11"/>
        <end position="82"/>
    </location>
</feature>
<dbReference type="Pfam" id="PF00347">
    <property type="entry name" value="Ribosomal_L6"/>
    <property type="match status" value="2"/>
</dbReference>
<evidence type="ECO:0000256" key="2">
    <source>
        <dbReference type="ARBA" id="ARBA00022980"/>
    </source>
</evidence>
<dbReference type="PANTHER" id="PTHR11655">
    <property type="entry name" value="60S/50S RIBOSOMAL PROTEIN L6/L9"/>
    <property type="match status" value="1"/>
</dbReference>
<dbReference type="EMBL" id="MK039118">
    <property type="protein sequence ID" value="AZL88002.1"/>
    <property type="molecule type" value="Genomic_DNA"/>
</dbReference>
<dbReference type="InterPro" id="IPR000702">
    <property type="entry name" value="Ribosomal_uL6-like"/>
</dbReference>
<evidence type="ECO:0000259" key="5">
    <source>
        <dbReference type="Pfam" id="PF00347"/>
    </source>
</evidence>
<dbReference type="InterPro" id="IPR019906">
    <property type="entry name" value="Ribosomal_uL6_bac-type"/>
</dbReference>
<dbReference type="GO" id="GO:0019843">
    <property type="term" value="F:rRNA binding"/>
    <property type="evidence" value="ECO:0007669"/>
    <property type="project" value="InterPro"/>
</dbReference>
<geneLocation type="plastid" evidence="6"/>
<keyword evidence="6" id="KW-0934">Plastid</keyword>
<organism evidence="6">
    <name type="scientific">Harveyella mirabilis</name>
    <dbReference type="NCBI Taxonomy" id="282355"/>
    <lineage>
        <taxon>Eukaryota</taxon>
        <taxon>Rhodophyta</taxon>
        <taxon>Florideophyceae</taxon>
        <taxon>Rhodymeniophycidae</taxon>
        <taxon>Gigartinales</taxon>
        <taxon>Choreocolacaceae</taxon>
        <taxon>Harveyella</taxon>
    </lineage>
</organism>
<keyword evidence="3 4" id="KW-0687">Ribonucleoprotein</keyword>
<protein>
    <submittedName>
        <fullName evidence="6">Ribosomal protein L6</fullName>
    </submittedName>
</protein>
<reference evidence="6" key="1">
    <citation type="journal article" date="2018" name="J. Phycol.">
        <title>Molecular phylogenetics supports a clade of red algal parasites retaining native plastids: taxonomy and terminology revised.</title>
        <authorList>
            <person name="Salomaki E.D."/>
            <person name="Lane C.E."/>
        </authorList>
    </citation>
    <scope>NUCLEOTIDE SEQUENCE</scope>
</reference>
<dbReference type="Gene3D" id="3.90.930.12">
    <property type="entry name" value="Ribosomal protein L6, alpha-beta domain"/>
    <property type="match status" value="2"/>
</dbReference>